<evidence type="ECO:0008006" key="4">
    <source>
        <dbReference type="Google" id="ProtNLM"/>
    </source>
</evidence>
<evidence type="ECO:0000313" key="3">
    <source>
        <dbReference type="Proteomes" id="UP000019591"/>
    </source>
</evidence>
<dbReference type="InterPro" id="IPR007607">
    <property type="entry name" value="BacA/B"/>
</dbReference>
<dbReference type="EMBL" id="CP007452">
    <property type="protein sequence ID" value="AHM56213.1"/>
    <property type="molecule type" value="Genomic_DNA"/>
</dbReference>
<dbReference type="PANTHER" id="PTHR35024:SF4">
    <property type="entry name" value="POLYMER-FORMING CYTOSKELETAL PROTEIN"/>
    <property type="match status" value="1"/>
</dbReference>
<name>W8TEH9_PEPAC</name>
<comment type="similarity">
    <text evidence="1">Belongs to the bactofilin family.</text>
</comment>
<keyword evidence="3" id="KW-1185">Reference proteome</keyword>
<protein>
    <recommendedName>
        <fullName evidence="4">Integral membrane protein CcmA involved in cell shape determination</fullName>
    </recommendedName>
</protein>
<gene>
    <name evidence="2" type="ORF">EAL2_c09140</name>
</gene>
<dbReference type="STRING" id="1286171.EAL2_c09140"/>
<reference evidence="2 3" key="1">
    <citation type="journal article" date="2014" name="Genome Announc.">
        <title>Complete Genome Sequence of Amino Acid-Utilizing Eubacterium acidaminophilum al-2 (DSM 3953).</title>
        <authorList>
            <person name="Poehlein A."/>
            <person name="Andreesen J.R."/>
            <person name="Daniel R."/>
        </authorList>
    </citation>
    <scope>NUCLEOTIDE SEQUENCE [LARGE SCALE GENOMIC DNA]</scope>
    <source>
        <strain evidence="2 3">DSM 3953</strain>
    </source>
</reference>
<organism evidence="2 3">
    <name type="scientific">Peptoclostridium acidaminophilum DSM 3953</name>
    <dbReference type="NCBI Taxonomy" id="1286171"/>
    <lineage>
        <taxon>Bacteria</taxon>
        <taxon>Bacillati</taxon>
        <taxon>Bacillota</taxon>
        <taxon>Clostridia</taxon>
        <taxon>Peptostreptococcales</taxon>
        <taxon>Peptoclostridiaceae</taxon>
        <taxon>Peptoclostridium</taxon>
    </lineage>
</organism>
<proteinExistence type="inferred from homology"/>
<sequence>MIKNDKVKMGYQKIISMGNTTIISKECRIVGNISGSCDINVAGEVYGDVTTERSVITEENSIIRGDIKSTGAFIKGEVRGSIRVDGNLIIGDTARVEGDIEYRSMSIEKGAFFSGKSSVIDEDSKKE</sequence>
<dbReference type="AlphaFoldDB" id="W8TEH9"/>
<dbReference type="Proteomes" id="UP000019591">
    <property type="component" value="Chromosome"/>
</dbReference>
<dbReference type="KEGG" id="eac:EAL2_c09140"/>
<dbReference type="RefSeq" id="WP_025435230.1">
    <property type="nucleotide sequence ID" value="NZ_CP007452.1"/>
</dbReference>
<dbReference type="eggNOG" id="COG1664">
    <property type="taxonomic scope" value="Bacteria"/>
</dbReference>
<dbReference type="PATRIC" id="fig|1286171.3.peg.863"/>
<evidence type="ECO:0000256" key="1">
    <source>
        <dbReference type="ARBA" id="ARBA00044755"/>
    </source>
</evidence>
<evidence type="ECO:0000313" key="2">
    <source>
        <dbReference type="EMBL" id="AHM56213.1"/>
    </source>
</evidence>
<dbReference type="PANTHER" id="PTHR35024">
    <property type="entry name" value="HYPOTHETICAL CYTOSOLIC PROTEIN"/>
    <property type="match status" value="1"/>
</dbReference>
<dbReference type="Pfam" id="PF04519">
    <property type="entry name" value="Bactofilin"/>
    <property type="match status" value="1"/>
</dbReference>
<accession>W8TEH9</accession>
<dbReference type="OrthoDB" id="9802488at2"/>
<dbReference type="HOGENOM" id="CLU_072799_7_0_9"/>